<evidence type="ECO:0000256" key="1">
    <source>
        <dbReference type="ARBA" id="ARBA00001966"/>
    </source>
</evidence>
<keyword evidence="4" id="KW-0479">Metal-binding</keyword>
<feature type="domain" description="4Fe-4S ferredoxin-type" evidence="9">
    <location>
        <begin position="775"/>
        <end position="804"/>
    </location>
</feature>
<evidence type="ECO:0000313" key="11">
    <source>
        <dbReference type="Proteomes" id="UP001287356"/>
    </source>
</evidence>
<organism evidence="10 11">
    <name type="scientific">Lasiosphaeria ovina</name>
    <dbReference type="NCBI Taxonomy" id="92902"/>
    <lineage>
        <taxon>Eukaryota</taxon>
        <taxon>Fungi</taxon>
        <taxon>Dikarya</taxon>
        <taxon>Ascomycota</taxon>
        <taxon>Pezizomycotina</taxon>
        <taxon>Sordariomycetes</taxon>
        <taxon>Sordariomycetidae</taxon>
        <taxon>Sordariales</taxon>
        <taxon>Lasiosphaeriaceae</taxon>
        <taxon>Lasiosphaeria</taxon>
    </lineage>
</organism>
<feature type="region of interest" description="Disordered" evidence="8">
    <location>
        <begin position="415"/>
        <end position="495"/>
    </location>
</feature>
<reference evidence="10" key="1">
    <citation type="journal article" date="2023" name="Mol. Phylogenet. Evol.">
        <title>Genome-scale phylogeny and comparative genomics of the fungal order Sordariales.</title>
        <authorList>
            <person name="Hensen N."/>
            <person name="Bonometti L."/>
            <person name="Westerberg I."/>
            <person name="Brannstrom I.O."/>
            <person name="Guillou S."/>
            <person name="Cros-Aarteil S."/>
            <person name="Calhoun S."/>
            <person name="Haridas S."/>
            <person name="Kuo A."/>
            <person name="Mondo S."/>
            <person name="Pangilinan J."/>
            <person name="Riley R."/>
            <person name="LaButti K."/>
            <person name="Andreopoulos B."/>
            <person name="Lipzen A."/>
            <person name="Chen C."/>
            <person name="Yan M."/>
            <person name="Daum C."/>
            <person name="Ng V."/>
            <person name="Clum A."/>
            <person name="Steindorff A."/>
            <person name="Ohm R.A."/>
            <person name="Martin F."/>
            <person name="Silar P."/>
            <person name="Natvig D.O."/>
            <person name="Lalanne C."/>
            <person name="Gautier V."/>
            <person name="Ament-Velasquez S.L."/>
            <person name="Kruys A."/>
            <person name="Hutchinson M.I."/>
            <person name="Powell A.J."/>
            <person name="Barry K."/>
            <person name="Miller A.N."/>
            <person name="Grigoriev I.V."/>
            <person name="Debuchy R."/>
            <person name="Gladieux P."/>
            <person name="Hiltunen Thoren M."/>
            <person name="Johannesson H."/>
        </authorList>
    </citation>
    <scope>NUCLEOTIDE SEQUENCE</scope>
    <source>
        <strain evidence="10">CBS 958.72</strain>
    </source>
</reference>
<dbReference type="EMBL" id="JAULSN010000010">
    <property type="protein sequence ID" value="KAK3361809.1"/>
    <property type="molecule type" value="Genomic_DNA"/>
</dbReference>
<feature type="compositionally biased region" description="Basic and acidic residues" evidence="8">
    <location>
        <begin position="421"/>
        <end position="431"/>
    </location>
</feature>
<feature type="region of interest" description="Disordered" evidence="8">
    <location>
        <begin position="605"/>
        <end position="638"/>
    </location>
</feature>
<feature type="compositionally biased region" description="Basic and acidic residues" evidence="8">
    <location>
        <begin position="462"/>
        <end position="482"/>
    </location>
</feature>
<feature type="compositionally biased region" description="Basic and acidic residues" evidence="8">
    <location>
        <begin position="580"/>
        <end position="591"/>
    </location>
</feature>
<dbReference type="HAMAP" id="MF_01351">
    <property type="entry name" value="NDH1_NuoI"/>
    <property type="match status" value="1"/>
</dbReference>
<dbReference type="NCBIfam" id="NF004539">
    <property type="entry name" value="PRK05888.1-5"/>
    <property type="match status" value="1"/>
</dbReference>
<feature type="region of interest" description="Disordered" evidence="8">
    <location>
        <begin position="90"/>
        <end position="251"/>
    </location>
</feature>
<keyword evidence="5" id="KW-1278">Translocase</keyword>
<protein>
    <submittedName>
        <fullName evidence="10">Oxidoreductase-like protein</fullName>
    </submittedName>
</protein>
<reference evidence="10" key="2">
    <citation type="submission" date="2023-06" db="EMBL/GenBank/DDBJ databases">
        <authorList>
            <consortium name="Lawrence Berkeley National Laboratory"/>
            <person name="Haridas S."/>
            <person name="Hensen N."/>
            <person name="Bonometti L."/>
            <person name="Westerberg I."/>
            <person name="Brannstrom I.O."/>
            <person name="Guillou S."/>
            <person name="Cros-Aarteil S."/>
            <person name="Calhoun S."/>
            <person name="Kuo A."/>
            <person name="Mondo S."/>
            <person name="Pangilinan J."/>
            <person name="Riley R."/>
            <person name="Labutti K."/>
            <person name="Andreopoulos B."/>
            <person name="Lipzen A."/>
            <person name="Chen C."/>
            <person name="Yanf M."/>
            <person name="Daum C."/>
            <person name="Ng V."/>
            <person name="Clum A."/>
            <person name="Steindorff A."/>
            <person name="Ohm R."/>
            <person name="Martin F."/>
            <person name="Silar P."/>
            <person name="Natvig D."/>
            <person name="Lalanne C."/>
            <person name="Gautier V."/>
            <person name="Ament-Velasquez S.L."/>
            <person name="Kruys A."/>
            <person name="Hutchinson M.I."/>
            <person name="Powell A.J."/>
            <person name="Barry K."/>
            <person name="Miller A.N."/>
            <person name="Grigoriev I.V."/>
            <person name="Debuchy R."/>
            <person name="Gladieux P."/>
            <person name="Thoren M.H."/>
            <person name="Johannesson H."/>
        </authorList>
    </citation>
    <scope>NUCLEOTIDE SEQUENCE</scope>
    <source>
        <strain evidence="10">CBS 958.72</strain>
    </source>
</reference>
<proteinExistence type="inferred from homology"/>
<dbReference type="Pfam" id="PF12838">
    <property type="entry name" value="Fer4_7"/>
    <property type="match status" value="1"/>
</dbReference>
<evidence type="ECO:0000259" key="9">
    <source>
        <dbReference type="PROSITE" id="PS51379"/>
    </source>
</evidence>
<dbReference type="PROSITE" id="PS00198">
    <property type="entry name" value="4FE4S_FER_1"/>
    <property type="match status" value="2"/>
</dbReference>
<keyword evidence="6" id="KW-0408">Iron</keyword>
<evidence type="ECO:0000313" key="10">
    <source>
        <dbReference type="EMBL" id="KAK3361809.1"/>
    </source>
</evidence>
<dbReference type="NCBIfam" id="TIGR01971">
    <property type="entry name" value="NuoI"/>
    <property type="match status" value="1"/>
</dbReference>
<evidence type="ECO:0000256" key="2">
    <source>
        <dbReference type="ARBA" id="ARBA00010277"/>
    </source>
</evidence>
<sequence>MATRPHVEARSLSTINYLAANPPQYPHFPELRESLTLYISRVPGTRDIILSTFKPHRKNVTAEDVANSLYYAHFDLPTDELLTAARRFGDATSPRSSNESARSPIPRKPLPASARVPRVEGVALDAPAPSPIPTATPQTPSFVGHGSPENSALSPSPDPRLADIDADGYRTNPMFRPRAGAGTLGSPPSPLPLNKPPPSPVMTTLRKPLGPRPQNLPVASEAGMPEPPRPLARETPSTPAQFSSPPMAQVAEPGRIASPSYLSTPNMSSSPVKRSRAASLLPFSLTLIRRDPTSGGQWNIGKVTSFQTNIPTPDMADPSLNPEDMGDLVRAHKIDIHLESSGYAKYRGMPSLATVDAFRNVPGQSFTQMASGLSSAMGGNIAAAPKSAYNHVEGGFSRQVVMSYTKSWTSNIKSAFRRHDRPGSPEGKGDVSPEDLLPPRSLHQRHGSASTVGSTDSATWGDGRETQKADGQGREEQRDGKEGPQLITQPGPGLRPKGYVFLSPWDGQCEFRTSSSGRGLKCRHVLDPKSAKLDPREVAQHMREAQAMGRSRGDELTSALAGAKPISELRFNLPGGDLSSARDGEGKKSRWDHHHLQDQFSKLLHLDPQSSGDDDDDEDAPMDLSLGREQAGGGTRGNRAKLGKLIIHDEGLKMLDLMLPASAASAAARQLQLARAPSAILRTTPAAAQWAMTTRRSYATPSGPPPKGFRVKPPTRWDEESESTLDKTGRYFLLTEMARGMYLLMEQFFRPPYTIYYPYEKGPISPRFRGEHALRRYPSGEERCIACKLCEAICPAQAITIEAEERADGSRRTTRYDIDMTKCIYCGFCQESCPVDAIVESPNAEYATETREELLYNKEKLLANGDKWEPELAAVIRADAPYR</sequence>
<dbReference type="InterPro" id="IPR017900">
    <property type="entry name" value="4Fe4S_Fe_S_CS"/>
</dbReference>
<feature type="compositionally biased region" description="Polar residues" evidence="8">
    <location>
        <begin position="235"/>
        <end position="246"/>
    </location>
</feature>
<comment type="similarity">
    <text evidence="2">Belongs to the complex I 23 kDa subunit family.</text>
</comment>
<evidence type="ECO:0000256" key="5">
    <source>
        <dbReference type="ARBA" id="ARBA00022967"/>
    </source>
</evidence>
<evidence type="ECO:0000256" key="7">
    <source>
        <dbReference type="ARBA" id="ARBA00023014"/>
    </source>
</evidence>
<keyword evidence="11" id="KW-1185">Reference proteome</keyword>
<dbReference type="InterPro" id="IPR017896">
    <property type="entry name" value="4Fe4S_Fe-S-bd"/>
</dbReference>
<dbReference type="Gene3D" id="3.30.70.3270">
    <property type="match status" value="1"/>
</dbReference>
<keyword evidence="3" id="KW-0004">4Fe-4S</keyword>
<dbReference type="GO" id="GO:0051539">
    <property type="term" value="F:4 iron, 4 sulfur cluster binding"/>
    <property type="evidence" value="ECO:0007669"/>
    <property type="project" value="UniProtKB-KW"/>
</dbReference>
<dbReference type="SUPFAM" id="SSF54862">
    <property type="entry name" value="4Fe-4S ferredoxins"/>
    <property type="match status" value="1"/>
</dbReference>
<evidence type="ECO:0000256" key="4">
    <source>
        <dbReference type="ARBA" id="ARBA00022723"/>
    </source>
</evidence>
<dbReference type="PANTHER" id="PTHR10849">
    <property type="entry name" value="NADH DEHYDROGENASE UBIQUINONE IRON-SULFUR PROTEIN 8, MITOCHONDRIAL"/>
    <property type="match status" value="1"/>
</dbReference>
<dbReference type="GO" id="GO:0005739">
    <property type="term" value="C:mitochondrion"/>
    <property type="evidence" value="ECO:0007669"/>
    <property type="project" value="UniProtKB-ARBA"/>
</dbReference>
<dbReference type="FunFam" id="3.30.70.3270:FF:000001">
    <property type="entry name" value="NADH-quinone oxidoreductase subunit I 1"/>
    <property type="match status" value="1"/>
</dbReference>
<evidence type="ECO:0000256" key="3">
    <source>
        <dbReference type="ARBA" id="ARBA00022485"/>
    </source>
</evidence>
<gene>
    <name evidence="10" type="ORF">B0T24DRAFT_652445</name>
</gene>
<dbReference type="NCBIfam" id="NF004538">
    <property type="entry name" value="PRK05888.1-4"/>
    <property type="match status" value="1"/>
</dbReference>
<dbReference type="Proteomes" id="UP001287356">
    <property type="component" value="Unassembled WGS sequence"/>
</dbReference>
<comment type="caution">
    <text evidence="10">The sequence shown here is derived from an EMBL/GenBank/DDBJ whole genome shotgun (WGS) entry which is preliminary data.</text>
</comment>
<feature type="region of interest" description="Disordered" evidence="8">
    <location>
        <begin position="571"/>
        <end position="591"/>
    </location>
</feature>
<keyword evidence="7" id="KW-0411">Iron-sulfur</keyword>
<feature type="domain" description="4Fe-4S ferredoxin-type" evidence="9">
    <location>
        <begin position="814"/>
        <end position="843"/>
    </location>
</feature>
<dbReference type="InterPro" id="IPR010226">
    <property type="entry name" value="NADH_quinone_OxRdtase_chainI"/>
</dbReference>
<dbReference type="AlphaFoldDB" id="A0AAE0MZX1"/>
<dbReference type="PROSITE" id="PS51379">
    <property type="entry name" value="4FE4S_FER_2"/>
    <property type="match status" value="2"/>
</dbReference>
<feature type="compositionally biased region" description="Pro residues" evidence="8">
    <location>
        <begin position="187"/>
        <end position="200"/>
    </location>
</feature>
<evidence type="ECO:0000256" key="8">
    <source>
        <dbReference type="SAM" id="MobiDB-lite"/>
    </source>
</evidence>
<feature type="compositionally biased region" description="Polar residues" evidence="8">
    <location>
        <begin position="447"/>
        <end position="458"/>
    </location>
</feature>
<comment type="cofactor">
    <cofactor evidence="1">
        <name>[4Fe-4S] cluster</name>
        <dbReference type="ChEBI" id="CHEBI:49883"/>
    </cofactor>
</comment>
<dbReference type="GO" id="GO:0003954">
    <property type="term" value="F:NADH dehydrogenase activity"/>
    <property type="evidence" value="ECO:0007669"/>
    <property type="project" value="TreeGrafter"/>
</dbReference>
<accession>A0AAE0MZX1</accession>
<feature type="compositionally biased region" description="Acidic residues" evidence="8">
    <location>
        <begin position="612"/>
        <end position="621"/>
    </location>
</feature>
<dbReference type="GO" id="GO:0006120">
    <property type="term" value="P:mitochondrial electron transport, NADH to ubiquinone"/>
    <property type="evidence" value="ECO:0007669"/>
    <property type="project" value="TreeGrafter"/>
</dbReference>
<dbReference type="GO" id="GO:0032981">
    <property type="term" value="P:mitochondrial respiratory chain complex I assembly"/>
    <property type="evidence" value="ECO:0007669"/>
    <property type="project" value="TreeGrafter"/>
</dbReference>
<dbReference type="GO" id="GO:0046872">
    <property type="term" value="F:metal ion binding"/>
    <property type="evidence" value="ECO:0007669"/>
    <property type="project" value="UniProtKB-KW"/>
</dbReference>
<name>A0AAE0MZX1_9PEZI</name>
<dbReference type="PANTHER" id="PTHR10849:SF20">
    <property type="entry name" value="NADH DEHYDROGENASE [UBIQUINONE] IRON-SULFUR PROTEIN 8, MITOCHONDRIAL"/>
    <property type="match status" value="1"/>
</dbReference>
<dbReference type="GO" id="GO:0016020">
    <property type="term" value="C:membrane"/>
    <property type="evidence" value="ECO:0007669"/>
    <property type="project" value="InterPro"/>
</dbReference>
<evidence type="ECO:0000256" key="6">
    <source>
        <dbReference type="ARBA" id="ARBA00023004"/>
    </source>
</evidence>
<feature type="region of interest" description="Disordered" evidence="8">
    <location>
        <begin position="695"/>
        <end position="721"/>
    </location>
</feature>